<gene>
    <name evidence="1" type="ORF">SAZU_5361</name>
</gene>
<evidence type="ECO:0000313" key="1">
    <source>
        <dbReference type="EMBL" id="GAP50503.1"/>
    </source>
</evidence>
<organism evidence="1 2">
    <name type="scientific">Streptomyces azureus</name>
    <dbReference type="NCBI Taxonomy" id="146537"/>
    <lineage>
        <taxon>Bacteria</taxon>
        <taxon>Bacillati</taxon>
        <taxon>Actinomycetota</taxon>
        <taxon>Actinomycetes</taxon>
        <taxon>Kitasatosporales</taxon>
        <taxon>Streptomycetaceae</taxon>
        <taxon>Streptomyces</taxon>
    </lineage>
</organism>
<protein>
    <recommendedName>
        <fullName evidence="3">DUF4034 domain-containing protein</fullName>
    </recommendedName>
</protein>
<sequence length="313" mass="34141">MLRRRPSLLIRPELDDDLLHATLAELRPALQLHGLGAGSSRPVWEPAARLLRATGWDWDRRAHRVSVLARNIPAAIPERWVADRPGHGDALLLSACAAVARVPVGDPAAVRQAEQACLRAADACPGDPTPWLALFSLMRACAVPVRDAVPVWTEAVNRAPWHRGAYHQMLGYLSPRGHGTLSDMLDFAWQSAVQAPHGSPLAVLPVAARVELGAHRQGLTGLAAIGASGHWNELRAAEELDRALSGWFHTAVAPHAEAMTDLNLLAFALTRAHRPAEAALVLRRVGRHMTRHPWDLLPEPERAFLYWRDGAAG</sequence>
<name>A0A0K8PS06_STRAJ</name>
<dbReference type="RefSeq" id="WP_059420807.1">
    <property type="nucleotide sequence ID" value="NZ_DF968338.1"/>
</dbReference>
<keyword evidence="2" id="KW-1185">Reference proteome</keyword>
<dbReference type="EMBL" id="DF968338">
    <property type="protein sequence ID" value="GAP50503.1"/>
    <property type="molecule type" value="Genomic_DNA"/>
</dbReference>
<dbReference type="OrthoDB" id="7057927at2"/>
<dbReference type="PATRIC" id="fig|146537.3.peg.5642"/>
<dbReference type="AlphaFoldDB" id="A0A0K8PS06"/>
<evidence type="ECO:0000313" key="2">
    <source>
        <dbReference type="Proteomes" id="UP000053859"/>
    </source>
</evidence>
<evidence type="ECO:0008006" key="3">
    <source>
        <dbReference type="Google" id="ProtNLM"/>
    </source>
</evidence>
<proteinExistence type="predicted"/>
<accession>A0A0K8PS06</accession>
<reference evidence="1" key="1">
    <citation type="journal article" date="2015" name="Genome Announc.">
        <title>Draft Genome Sequence of Thiostrepton-Producing Streptomyces azureus ATCC 14921.</title>
        <authorList>
            <person name="Sakihara K."/>
            <person name="Maeda J."/>
            <person name="Tashiro K."/>
            <person name="Fujino Y."/>
            <person name="Kuhara S."/>
            <person name="Ohshima T."/>
            <person name="Ogata S."/>
            <person name="Doi K."/>
        </authorList>
    </citation>
    <scope>NUCLEOTIDE SEQUENCE [LARGE SCALE GENOMIC DNA]</scope>
    <source>
        <strain evidence="1">ATCC14921</strain>
    </source>
</reference>
<dbReference type="Proteomes" id="UP000053859">
    <property type="component" value="Unassembled WGS sequence"/>
</dbReference>